<evidence type="ECO:0000313" key="2">
    <source>
        <dbReference type="EMBL" id="KAK7315884.1"/>
    </source>
</evidence>
<sequence>MCPLALKCGFHPLSFFSLVVFIRYHSSTRIVAMVAISSIDNGPTTSSTTPGKASCMRLSPITEIILSFSITTLRPNAVSSKSGIPRSSSEPPPRAVVIFLSHLLPTPLLLSKLPFFLPSALSNNGGTFPPPSCRGSERKRRNMRMDPDEEDSKVRHCQAWISLLASTTLDEPWIRKSTTL</sequence>
<evidence type="ECO:0000256" key="1">
    <source>
        <dbReference type="SAM" id="MobiDB-lite"/>
    </source>
</evidence>
<dbReference type="Proteomes" id="UP001367508">
    <property type="component" value="Unassembled WGS sequence"/>
</dbReference>
<accession>A0AAN9KF62</accession>
<dbReference type="EMBL" id="JAYMYQ010000008">
    <property type="protein sequence ID" value="KAK7315884.1"/>
    <property type="molecule type" value="Genomic_DNA"/>
</dbReference>
<gene>
    <name evidence="2" type="ORF">VNO77_34466</name>
</gene>
<organism evidence="2 3">
    <name type="scientific">Canavalia gladiata</name>
    <name type="common">Sword bean</name>
    <name type="synonym">Dolichos gladiatus</name>
    <dbReference type="NCBI Taxonomy" id="3824"/>
    <lineage>
        <taxon>Eukaryota</taxon>
        <taxon>Viridiplantae</taxon>
        <taxon>Streptophyta</taxon>
        <taxon>Embryophyta</taxon>
        <taxon>Tracheophyta</taxon>
        <taxon>Spermatophyta</taxon>
        <taxon>Magnoliopsida</taxon>
        <taxon>eudicotyledons</taxon>
        <taxon>Gunneridae</taxon>
        <taxon>Pentapetalae</taxon>
        <taxon>rosids</taxon>
        <taxon>fabids</taxon>
        <taxon>Fabales</taxon>
        <taxon>Fabaceae</taxon>
        <taxon>Papilionoideae</taxon>
        <taxon>50 kb inversion clade</taxon>
        <taxon>NPAAA clade</taxon>
        <taxon>indigoferoid/millettioid clade</taxon>
        <taxon>Phaseoleae</taxon>
        <taxon>Canavalia</taxon>
    </lineage>
</organism>
<dbReference type="AlphaFoldDB" id="A0AAN9KF62"/>
<proteinExistence type="predicted"/>
<protein>
    <submittedName>
        <fullName evidence="2">Uncharacterized protein</fullName>
    </submittedName>
</protein>
<evidence type="ECO:0000313" key="3">
    <source>
        <dbReference type="Proteomes" id="UP001367508"/>
    </source>
</evidence>
<name>A0AAN9KF62_CANGL</name>
<reference evidence="2 3" key="1">
    <citation type="submission" date="2024-01" db="EMBL/GenBank/DDBJ databases">
        <title>The genomes of 5 underutilized Papilionoideae crops provide insights into root nodulation and disease resistanc.</title>
        <authorList>
            <person name="Jiang F."/>
        </authorList>
    </citation>
    <scope>NUCLEOTIDE SEQUENCE [LARGE SCALE GENOMIC DNA]</scope>
    <source>
        <strain evidence="2">LVBAO_FW01</strain>
        <tissue evidence="2">Leaves</tissue>
    </source>
</reference>
<comment type="caution">
    <text evidence="2">The sequence shown here is derived from an EMBL/GenBank/DDBJ whole genome shotgun (WGS) entry which is preliminary data.</text>
</comment>
<keyword evidence="3" id="KW-1185">Reference proteome</keyword>
<feature type="region of interest" description="Disordered" evidence="1">
    <location>
        <begin position="127"/>
        <end position="151"/>
    </location>
</feature>